<organism evidence="2 3">
    <name type="scientific">Ameca splendens</name>
    <dbReference type="NCBI Taxonomy" id="208324"/>
    <lineage>
        <taxon>Eukaryota</taxon>
        <taxon>Metazoa</taxon>
        <taxon>Chordata</taxon>
        <taxon>Craniata</taxon>
        <taxon>Vertebrata</taxon>
        <taxon>Euteleostomi</taxon>
        <taxon>Actinopterygii</taxon>
        <taxon>Neopterygii</taxon>
        <taxon>Teleostei</taxon>
        <taxon>Neoteleostei</taxon>
        <taxon>Acanthomorphata</taxon>
        <taxon>Ovalentaria</taxon>
        <taxon>Atherinomorphae</taxon>
        <taxon>Cyprinodontiformes</taxon>
        <taxon>Goodeidae</taxon>
        <taxon>Ameca</taxon>
    </lineage>
</organism>
<keyword evidence="1" id="KW-0472">Membrane</keyword>
<evidence type="ECO:0000313" key="3">
    <source>
        <dbReference type="Proteomes" id="UP001469553"/>
    </source>
</evidence>
<evidence type="ECO:0000313" key="2">
    <source>
        <dbReference type="EMBL" id="MEQ2290983.1"/>
    </source>
</evidence>
<sequence>MAWHAVGCYTDRLVRISAENVEVMLVWHDCVSAELSQISTSSARCHPSICSSLSLLCLGQSFTLLRSRFSLAFVTLFALLLLPSLIIPSLPIVSHYSSFLSILKNLTLSHLDLTLFLSHLPSSHPYARSYPHTHSVFNILEDIYEHESEHVHLHHFWCRGNLHFPPLASPRPPPLPYLANPDSGFGCMLLIFF</sequence>
<keyword evidence="1" id="KW-1133">Transmembrane helix</keyword>
<evidence type="ECO:0000256" key="1">
    <source>
        <dbReference type="SAM" id="Phobius"/>
    </source>
</evidence>
<gene>
    <name evidence="2" type="ORF">AMECASPLE_008707</name>
</gene>
<dbReference type="EMBL" id="JAHRIP010028686">
    <property type="protein sequence ID" value="MEQ2290983.1"/>
    <property type="molecule type" value="Genomic_DNA"/>
</dbReference>
<keyword evidence="1" id="KW-0812">Transmembrane</keyword>
<protein>
    <submittedName>
        <fullName evidence="2">Uncharacterized protein</fullName>
    </submittedName>
</protein>
<accession>A0ABV0YAZ2</accession>
<reference evidence="2 3" key="1">
    <citation type="submission" date="2021-06" db="EMBL/GenBank/DDBJ databases">
        <authorList>
            <person name="Palmer J.M."/>
        </authorList>
    </citation>
    <scope>NUCLEOTIDE SEQUENCE [LARGE SCALE GENOMIC DNA]</scope>
    <source>
        <strain evidence="2 3">AS_MEX2019</strain>
        <tissue evidence="2">Muscle</tissue>
    </source>
</reference>
<comment type="caution">
    <text evidence="2">The sequence shown here is derived from an EMBL/GenBank/DDBJ whole genome shotgun (WGS) entry which is preliminary data.</text>
</comment>
<feature type="transmembrane region" description="Helical" evidence="1">
    <location>
        <begin position="69"/>
        <end position="90"/>
    </location>
</feature>
<name>A0ABV0YAZ2_9TELE</name>
<dbReference type="Proteomes" id="UP001469553">
    <property type="component" value="Unassembled WGS sequence"/>
</dbReference>
<proteinExistence type="predicted"/>
<keyword evidence="3" id="KW-1185">Reference proteome</keyword>